<keyword evidence="4 8" id="KW-0418">Kinase</keyword>
<dbReference type="CDD" id="cd16929">
    <property type="entry name" value="HATPase_PDK-like"/>
    <property type="match status" value="1"/>
</dbReference>
<evidence type="ECO:0000259" key="9">
    <source>
        <dbReference type="PROSITE" id="PS50109"/>
    </source>
</evidence>
<keyword evidence="3 8" id="KW-0547">Nucleotide-binding</keyword>
<dbReference type="Pfam" id="PF02518">
    <property type="entry name" value="HATPase_c"/>
    <property type="match status" value="1"/>
</dbReference>
<feature type="domain" description="Histidine kinase" evidence="9">
    <location>
        <begin position="230"/>
        <end position="360"/>
    </location>
</feature>
<dbReference type="InterPro" id="IPR018955">
    <property type="entry name" value="BCDHK/PDK_N"/>
</dbReference>
<evidence type="ECO:0000313" key="10">
    <source>
        <dbReference type="EMBL" id="VDC81431.1"/>
    </source>
</evidence>
<dbReference type="Gene3D" id="1.20.140.20">
    <property type="entry name" value="Alpha-ketoacid/pyruvate dehydrogenase kinase, N-terminal domain"/>
    <property type="match status" value="1"/>
</dbReference>
<dbReference type="GO" id="GO:0005524">
    <property type="term" value="F:ATP binding"/>
    <property type="evidence" value="ECO:0007669"/>
    <property type="project" value="UniProtKB-UniRule"/>
</dbReference>
<accession>A0A3P6AAY3</accession>
<evidence type="ECO:0000256" key="4">
    <source>
        <dbReference type="ARBA" id="ARBA00022777"/>
    </source>
</evidence>
<reference evidence="10" key="1">
    <citation type="submission" date="2018-11" db="EMBL/GenBank/DDBJ databases">
        <authorList>
            <consortium name="Genoscope - CEA"/>
            <person name="William W."/>
        </authorList>
    </citation>
    <scope>NUCLEOTIDE SEQUENCE</scope>
</reference>
<dbReference type="InterPro" id="IPR005467">
    <property type="entry name" value="His_kinase_dom"/>
</dbReference>
<evidence type="ECO:0000256" key="5">
    <source>
        <dbReference type="ARBA" id="ARBA00022840"/>
    </source>
</evidence>
<dbReference type="InterPro" id="IPR036784">
    <property type="entry name" value="AK/P_DHK_N_sf"/>
</dbReference>
<evidence type="ECO:0000256" key="1">
    <source>
        <dbReference type="ARBA" id="ARBA00006155"/>
    </source>
</evidence>
<protein>
    <recommendedName>
        <fullName evidence="8">Protein-serine/threonine kinase</fullName>
        <ecNumber evidence="8">2.7.11.-</ecNumber>
    </recommendedName>
</protein>
<evidence type="ECO:0000256" key="8">
    <source>
        <dbReference type="RuleBase" id="RU366032"/>
    </source>
</evidence>
<organism evidence="10">
    <name type="scientific">Brassica campestris</name>
    <name type="common">Field mustard</name>
    <dbReference type="NCBI Taxonomy" id="3711"/>
    <lineage>
        <taxon>Eukaryota</taxon>
        <taxon>Viridiplantae</taxon>
        <taxon>Streptophyta</taxon>
        <taxon>Embryophyta</taxon>
        <taxon>Tracheophyta</taxon>
        <taxon>Spermatophyta</taxon>
        <taxon>Magnoliopsida</taxon>
        <taxon>eudicotyledons</taxon>
        <taxon>Gunneridae</taxon>
        <taxon>Pentapetalae</taxon>
        <taxon>rosids</taxon>
        <taxon>malvids</taxon>
        <taxon>Brassicales</taxon>
        <taxon>Brassicaceae</taxon>
        <taxon>Brassiceae</taxon>
        <taxon>Brassica</taxon>
    </lineage>
</organism>
<name>A0A3P6AAY3_BRACM</name>
<gene>
    <name evidence="10" type="ORF">BRAA03T12649Z</name>
</gene>
<dbReference type="GO" id="GO:0004740">
    <property type="term" value="F:pyruvate dehydrogenase (acetyl-transferring) kinase activity"/>
    <property type="evidence" value="ECO:0007669"/>
    <property type="project" value="UniProtKB-EC"/>
</dbReference>
<proteinExistence type="inferred from homology"/>
<dbReference type="EMBL" id="LR031572">
    <property type="protein sequence ID" value="VDC81431.1"/>
    <property type="molecule type" value="Genomic_DNA"/>
</dbReference>
<keyword evidence="5 8" id="KW-0067">ATP-binding</keyword>
<dbReference type="SMART" id="SM00387">
    <property type="entry name" value="HATPase_c"/>
    <property type="match status" value="1"/>
</dbReference>
<evidence type="ECO:0000256" key="7">
    <source>
        <dbReference type="ARBA" id="ARBA00048201"/>
    </source>
</evidence>
<dbReference type="Pfam" id="PF10436">
    <property type="entry name" value="BCDHK_Adom3"/>
    <property type="match status" value="1"/>
</dbReference>
<keyword evidence="6 8" id="KW-0496">Mitochondrion</keyword>
<comment type="subcellular location">
    <subcellularLocation>
        <location evidence="8">Mitochondrion matrix</location>
    </subcellularLocation>
</comment>
<dbReference type="OrthoDB" id="241648at2759"/>
<comment type="catalytic activity">
    <reaction evidence="7">
        <text>L-seryl-[pyruvate dehydrogenase E1 alpha subunit] + ATP = O-phospho-L-seryl-[pyruvate dehydrogenase E1 alpha subunit] + ADP + H(+)</text>
        <dbReference type="Rhea" id="RHEA:23052"/>
        <dbReference type="Rhea" id="RHEA-COMP:13689"/>
        <dbReference type="Rhea" id="RHEA-COMP:13690"/>
        <dbReference type="ChEBI" id="CHEBI:15378"/>
        <dbReference type="ChEBI" id="CHEBI:29999"/>
        <dbReference type="ChEBI" id="CHEBI:30616"/>
        <dbReference type="ChEBI" id="CHEBI:83421"/>
        <dbReference type="ChEBI" id="CHEBI:456216"/>
        <dbReference type="EC" id="2.7.11.2"/>
    </reaction>
</comment>
<keyword evidence="2 8" id="KW-0808">Transferase</keyword>
<evidence type="ECO:0000256" key="2">
    <source>
        <dbReference type="ARBA" id="ARBA00022679"/>
    </source>
</evidence>
<dbReference type="PANTHER" id="PTHR11947:SF3">
    <property type="entry name" value="[PYRUVATE DEHYDROGENASE (ACETYL-TRANSFERRING)] KINASE, MITOCHONDRIAL"/>
    <property type="match status" value="1"/>
</dbReference>
<dbReference type="FunFam" id="1.20.140.20:FF:000003">
    <property type="entry name" value="[Pyruvate dehydrogenase (Acetyl-transferring)] kinase, mitochondrial"/>
    <property type="match status" value="1"/>
</dbReference>
<dbReference type="InterPro" id="IPR039028">
    <property type="entry name" value="BCKD/PDK"/>
</dbReference>
<sequence>MAVKKASEMFSKSLIEDVHRWGCMKQTGVSLRYMMEFGSTPTERNLLISAQFLHKELPIRIARRAIELETLPYGLSEKPAVLKVRDWYVESFRDMRAFPEIKDTADEKEFTQMIKAVKVRHNNVVPMMALGVNQLKKGMKLYEKLDEIHQFLDRFYLSRIGIRMLIGQHVELHNPNPPLHTVGYIHTKMSPMEVARNASEDARSICFREYGSAPEINIYGDPSFTFPYVPTHLHLMVYELVKNSLRAVQERFVDSDRVAPPIRIIVADGIEDVTIKVSDEGGGIPRSGLPKIFTYLYSTARNPLEEDVDLGTADVPLTMAGYGYGLPISRLYARYFGGDLQIISMEGYGTDAYLHLSRLGDSQEPLP</sequence>
<evidence type="ECO:0000256" key="6">
    <source>
        <dbReference type="ARBA" id="ARBA00023128"/>
    </source>
</evidence>
<dbReference type="PRINTS" id="PR00344">
    <property type="entry name" value="BCTRLSENSOR"/>
</dbReference>
<dbReference type="InterPro" id="IPR036890">
    <property type="entry name" value="HATPase_C_sf"/>
</dbReference>
<dbReference type="InterPro" id="IPR004358">
    <property type="entry name" value="Sig_transdc_His_kin-like_C"/>
</dbReference>
<dbReference type="GO" id="GO:0005759">
    <property type="term" value="C:mitochondrial matrix"/>
    <property type="evidence" value="ECO:0007669"/>
    <property type="project" value="UniProtKB-SubCell"/>
</dbReference>
<dbReference type="SUPFAM" id="SSF55874">
    <property type="entry name" value="ATPase domain of HSP90 chaperone/DNA topoisomerase II/histidine kinase"/>
    <property type="match status" value="1"/>
</dbReference>
<dbReference type="PROSITE" id="PS50109">
    <property type="entry name" value="HIS_KIN"/>
    <property type="match status" value="1"/>
</dbReference>
<dbReference type="EC" id="2.7.11.-" evidence="8"/>
<dbReference type="Gene3D" id="3.30.565.10">
    <property type="entry name" value="Histidine kinase-like ATPase, C-terminal domain"/>
    <property type="match status" value="1"/>
</dbReference>
<comment type="similarity">
    <text evidence="1 8">Belongs to the PDK/BCKDK protein kinase family.</text>
</comment>
<dbReference type="FunFam" id="3.30.565.10:FF:000065">
    <property type="entry name" value="[Pyruvate dehydrogenase (Acetyl-transferring)] kinase mitochondrial"/>
    <property type="match status" value="1"/>
</dbReference>
<dbReference type="KEGG" id="brp:103859160"/>
<dbReference type="InterPro" id="IPR003594">
    <property type="entry name" value="HATPase_dom"/>
</dbReference>
<evidence type="ECO:0000256" key="3">
    <source>
        <dbReference type="ARBA" id="ARBA00022741"/>
    </source>
</evidence>
<dbReference type="SUPFAM" id="SSF69012">
    <property type="entry name" value="alpha-ketoacid dehydrogenase kinase, N-terminal domain"/>
    <property type="match status" value="1"/>
</dbReference>
<dbReference type="AlphaFoldDB" id="A0A3P6AAY3"/>
<dbReference type="PANTHER" id="PTHR11947">
    <property type="entry name" value="PYRUVATE DEHYDROGENASE KINASE"/>
    <property type="match status" value="1"/>
</dbReference>